<accession>A0A1I7NJ73</accession>
<gene>
    <name evidence="1" type="ORF">SAMN05216456_1963</name>
</gene>
<dbReference type="EMBL" id="FPCK01000002">
    <property type="protein sequence ID" value="SFV34679.1"/>
    <property type="molecule type" value="Genomic_DNA"/>
</dbReference>
<proteinExistence type="predicted"/>
<sequence length="32" mass="3937">MRIACNRNDIARAKVSRWRNWFAMPLRRYGRA</sequence>
<evidence type="ECO:0000313" key="1">
    <source>
        <dbReference type="EMBL" id="SFV34679.1"/>
    </source>
</evidence>
<reference evidence="1 2" key="1">
    <citation type="submission" date="2016-10" db="EMBL/GenBank/DDBJ databases">
        <authorList>
            <person name="de Groot N.N."/>
        </authorList>
    </citation>
    <scope>NUCLEOTIDE SEQUENCE [LARGE SCALE GENOMIC DNA]</scope>
    <source>
        <strain evidence="1 2">IPL20</strain>
    </source>
</reference>
<keyword evidence="2" id="KW-1185">Reference proteome</keyword>
<dbReference type="AlphaFoldDB" id="A0A1I7NJ73"/>
<protein>
    <submittedName>
        <fullName evidence="1">Uncharacterized protein</fullName>
    </submittedName>
</protein>
<name>A0A1I7NJ73_9HYPH</name>
<evidence type="ECO:0000313" key="2">
    <source>
        <dbReference type="Proteomes" id="UP000199074"/>
    </source>
</evidence>
<organism evidence="1 2">
    <name type="scientific">Devosia crocina</name>
    <dbReference type="NCBI Taxonomy" id="429728"/>
    <lineage>
        <taxon>Bacteria</taxon>
        <taxon>Pseudomonadati</taxon>
        <taxon>Pseudomonadota</taxon>
        <taxon>Alphaproteobacteria</taxon>
        <taxon>Hyphomicrobiales</taxon>
        <taxon>Devosiaceae</taxon>
        <taxon>Devosia</taxon>
    </lineage>
</organism>
<dbReference type="Proteomes" id="UP000199074">
    <property type="component" value="Unassembled WGS sequence"/>
</dbReference>